<dbReference type="AlphaFoldDB" id="A0A7Y7XUG0"/>
<protein>
    <submittedName>
        <fullName evidence="1">Uncharacterized protein</fullName>
    </submittedName>
</protein>
<evidence type="ECO:0000313" key="1">
    <source>
        <dbReference type="EMBL" id="NWC12304.1"/>
    </source>
</evidence>
<name>A0A7Y7XUG0_9PSED</name>
<reference evidence="1 2" key="1">
    <citation type="submission" date="2020-04" db="EMBL/GenBank/DDBJ databases">
        <title>Molecular characterization of pseudomonads from Agaricus bisporus reveal novel blotch 2 pathogens in Western Europe.</title>
        <authorList>
            <person name="Taparia T."/>
            <person name="Krijger M."/>
            <person name="Haynes E."/>
            <person name="Elpinstone J.G."/>
            <person name="Noble R."/>
            <person name="Van Der Wolf J."/>
        </authorList>
    </citation>
    <scope>NUCLEOTIDE SEQUENCE [LARGE SCALE GENOMIC DNA]</scope>
    <source>
        <strain evidence="1 2">IPO3738</strain>
    </source>
</reference>
<organism evidence="1 2">
    <name type="scientific">Pseudomonas gingeri</name>
    <dbReference type="NCBI Taxonomy" id="117681"/>
    <lineage>
        <taxon>Bacteria</taxon>
        <taxon>Pseudomonadati</taxon>
        <taxon>Pseudomonadota</taxon>
        <taxon>Gammaproteobacteria</taxon>
        <taxon>Pseudomonadales</taxon>
        <taxon>Pseudomonadaceae</taxon>
        <taxon>Pseudomonas</taxon>
    </lineage>
</organism>
<accession>A0A7Y7XUG0</accession>
<gene>
    <name evidence="1" type="ORF">HX845_01470</name>
</gene>
<evidence type="ECO:0000313" key="2">
    <source>
        <dbReference type="Proteomes" id="UP000517547"/>
    </source>
</evidence>
<dbReference type="RefSeq" id="WP_017129446.1">
    <property type="nucleotide sequence ID" value="NZ_JACAQE010000001.1"/>
</dbReference>
<comment type="caution">
    <text evidence="1">The sequence shown here is derived from an EMBL/GenBank/DDBJ whole genome shotgun (WGS) entry which is preliminary data.</text>
</comment>
<sequence>MLVIREAQWRAIESSLHSAFETRAIAQLRASRAHHLHELDDDTLRICVHNGIRVAVDHGISDEAFVMALLELMVDFGWNFQSSTQTSWAMDILSRSELTEDEKIAELLRHRLSLMLEKRNALG</sequence>
<dbReference type="Proteomes" id="UP000517547">
    <property type="component" value="Unassembled WGS sequence"/>
</dbReference>
<dbReference type="EMBL" id="JACAQE010000001">
    <property type="protein sequence ID" value="NWC12304.1"/>
    <property type="molecule type" value="Genomic_DNA"/>
</dbReference>
<proteinExistence type="predicted"/>